<sequence length="266" mass="30462">MKSKNKLEQDFLELSVDGADIAIDLLTESELLKDIPVAGSIYKLGKTLGSIPDVIFLHKIGKFLKTINEKATENQRVAFAEELKKDKEKRDKLYNTIFLKIDKFDDMSKSDLFAKIFACFITNKIRKEEFNALSSALNSAPIEELKIFSTAYWKDRNHFIRDTYGLSNRNYGSLLSTCLVTIDLSSKAKRLGRGLSSMMLYDLDFVITELGCLYAYIAEDFEAYFFLVKELEGNDQGIKDRVYVFDKPSACEKLRLEVQQKFSPNK</sequence>
<evidence type="ECO:0008006" key="3">
    <source>
        <dbReference type="Google" id="ProtNLM"/>
    </source>
</evidence>
<dbReference type="Proteomes" id="UP001476950">
    <property type="component" value="Unassembled WGS sequence"/>
</dbReference>
<protein>
    <recommendedName>
        <fullName evidence="3">DUF4393 domain-containing protein</fullName>
    </recommendedName>
</protein>
<name>A0ABV0KU96_9CYAN</name>
<dbReference type="RefSeq" id="WP_190446075.1">
    <property type="nucleotide sequence ID" value="NZ_JAMPLM010000086.1"/>
</dbReference>
<proteinExistence type="predicted"/>
<reference evidence="1 2" key="1">
    <citation type="submission" date="2022-04" db="EMBL/GenBank/DDBJ databases">
        <title>Positive selection, recombination, and allopatry shape intraspecific diversity of widespread and dominant cyanobacteria.</title>
        <authorList>
            <person name="Wei J."/>
            <person name="Shu W."/>
            <person name="Hu C."/>
        </authorList>
    </citation>
    <scope>NUCLEOTIDE SEQUENCE [LARGE SCALE GENOMIC DNA]</scope>
    <source>
        <strain evidence="1 2">AS-A4</strain>
    </source>
</reference>
<evidence type="ECO:0000313" key="2">
    <source>
        <dbReference type="Proteomes" id="UP001476950"/>
    </source>
</evidence>
<accession>A0ABV0KU96</accession>
<dbReference type="EMBL" id="JAMPLM010000086">
    <property type="protein sequence ID" value="MEP1062747.1"/>
    <property type="molecule type" value="Genomic_DNA"/>
</dbReference>
<evidence type="ECO:0000313" key="1">
    <source>
        <dbReference type="EMBL" id="MEP1062747.1"/>
    </source>
</evidence>
<organism evidence="1 2">
    <name type="scientific">Stenomitos frigidus AS-A4</name>
    <dbReference type="NCBI Taxonomy" id="2933935"/>
    <lineage>
        <taxon>Bacteria</taxon>
        <taxon>Bacillati</taxon>
        <taxon>Cyanobacteriota</taxon>
        <taxon>Cyanophyceae</taxon>
        <taxon>Leptolyngbyales</taxon>
        <taxon>Leptolyngbyaceae</taxon>
        <taxon>Stenomitos</taxon>
    </lineage>
</organism>
<comment type="caution">
    <text evidence="1">The sequence shown here is derived from an EMBL/GenBank/DDBJ whole genome shotgun (WGS) entry which is preliminary data.</text>
</comment>
<keyword evidence="2" id="KW-1185">Reference proteome</keyword>
<gene>
    <name evidence="1" type="ORF">NDI38_30695</name>
</gene>